<dbReference type="EMBL" id="PVUE01000005">
    <property type="protein sequence ID" value="PRZ42563.1"/>
    <property type="molecule type" value="Genomic_DNA"/>
</dbReference>
<feature type="transmembrane region" description="Helical" evidence="9">
    <location>
        <begin position="175"/>
        <end position="193"/>
    </location>
</feature>
<feature type="transmembrane region" description="Helical" evidence="9">
    <location>
        <begin position="40"/>
        <end position="73"/>
    </location>
</feature>
<dbReference type="OrthoDB" id="9784366at2"/>
<dbReference type="InterPro" id="IPR002549">
    <property type="entry name" value="AI-2E-like"/>
</dbReference>
<accession>A0A2T1A1V0</accession>
<feature type="region of interest" description="Disordered" evidence="8">
    <location>
        <begin position="376"/>
        <end position="399"/>
    </location>
</feature>
<evidence type="ECO:0000256" key="1">
    <source>
        <dbReference type="ARBA" id="ARBA00004651"/>
    </source>
</evidence>
<reference evidence="10 11" key="1">
    <citation type="submission" date="2018-03" db="EMBL/GenBank/DDBJ databases">
        <title>Genomic Encyclopedia of Archaeal and Bacterial Type Strains, Phase II (KMG-II): from individual species to whole genera.</title>
        <authorList>
            <person name="Goeker M."/>
        </authorList>
    </citation>
    <scope>NUCLEOTIDE SEQUENCE [LARGE SCALE GENOMIC DNA]</scope>
    <source>
        <strain evidence="10 11">DSM 100065</strain>
    </source>
</reference>
<evidence type="ECO:0000256" key="5">
    <source>
        <dbReference type="ARBA" id="ARBA00022692"/>
    </source>
</evidence>
<dbReference type="GO" id="GO:0005886">
    <property type="term" value="C:plasma membrane"/>
    <property type="evidence" value="ECO:0007669"/>
    <property type="project" value="UniProtKB-SubCell"/>
</dbReference>
<dbReference type="GO" id="GO:0055085">
    <property type="term" value="P:transmembrane transport"/>
    <property type="evidence" value="ECO:0007669"/>
    <property type="project" value="TreeGrafter"/>
</dbReference>
<feature type="transmembrane region" description="Helical" evidence="9">
    <location>
        <begin position="229"/>
        <end position="250"/>
    </location>
</feature>
<keyword evidence="4" id="KW-1003">Cell membrane</keyword>
<dbReference type="PANTHER" id="PTHR21716:SF53">
    <property type="entry name" value="PERMEASE PERM-RELATED"/>
    <property type="match status" value="1"/>
</dbReference>
<keyword evidence="11" id="KW-1185">Reference proteome</keyword>
<evidence type="ECO:0000256" key="3">
    <source>
        <dbReference type="ARBA" id="ARBA00022448"/>
    </source>
</evidence>
<evidence type="ECO:0000256" key="7">
    <source>
        <dbReference type="ARBA" id="ARBA00023136"/>
    </source>
</evidence>
<dbReference type="AlphaFoldDB" id="A0A2T1A1V0"/>
<comment type="subcellular location">
    <subcellularLocation>
        <location evidence="1">Cell membrane</location>
        <topology evidence="1">Multi-pass membrane protein</topology>
    </subcellularLocation>
</comment>
<keyword evidence="5 9" id="KW-0812">Transmembrane</keyword>
<evidence type="ECO:0000256" key="6">
    <source>
        <dbReference type="ARBA" id="ARBA00022989"/>
    </source>
</evidence>
<keyword evidence="7 9" id="KW-0472">Membrane</keyword>
<dbReference type="Proteomes" id="UP000237752">
    <property type="component" value="Unassembled WGS sequence"/>
</dbReference>
<evidence type="ECO:0000256" key="8">
    <source>
        <dbReference type="SAM" id="MobiDB-lite"/>
    </source>
</evidence>
<evidence type="ECO:0000256" key="9">
    <source>
        <dbReference type="SAM" id="Phobius"/>
    </source>
</evidence>
<feature type="transmembrane region" description="Helical" evidence="9">
    <location>
        <begin position="256"/>
        <end position="276"/>
    </location>
</feature>
<evidence type="ECO:0000256" key="4">
    <source>
        <dbReference type="ARBA" id="ARBA00022475"/>
    </source>
</evidence>
<gene>
    <name evidence="10" type="ORF">CLV47_105185</name>
</gene>
<feature type="transmembrane region" description="Helical" evidence="9">
    <location>
        <begin position="283"/>
        <end position="307"/>
    </location>
</feature>
<sequence>MAEPDNPSATNKKIHGPWPSVESDVVSPTMRVGAAWSWRFLVIVAGLLVVGFVIATLSQVTIPIAIALLLAALLNPVKDFLVRKGMKAKFASPLVFVTGIVLVLGILTAVVQQFVAGAGDLANRASGGLTKIRDWVHSIGVSDNQINSTVQSAENWIKDNHSTITSGALSTATSAGHVLAGLAIAMFTLFFFLRDGRRIWNWLLGLAPEPARPHLDAAGDRAWMTLGGYVKATVLVAFVDAVGIGIVIAIVGVPLVIPLAALVFLTSFIPLIGATISGIVATLVALVAVGPVGAIIVLAGVIVVQQLEGHLLQPLLMGRAVKMHPLAIVLAIATGGMLIGITGALLAVPIAATLNAAIKQLRGKYDEPIGAQAAIDADAGRDDLTGDPDDGAGTGSAQK</sequence>
<name>A0A2T1A1V0_9ACTN</name>
<evidence type="ECO:0000313" key="11">
    <source>
        <dbReference type="Proteomes" id="UP000237752"/>
    </source>
</evidence>
<comment type="similarity">
    <text evidence="2">Belongs to the autoinducer-2 exporter (AI-2E) (TC 2.A.86) family.</text>
</comment>
<dbReference type="RefSeq" id="WP_106348587.1">
    <property type="nucleotide sequence ID" value="NZ_PVUE01000005.1"/>
</dbReference>
<comment type="caution">
    <text evidence="10">The sequence shown here is derived from an EMBL/GenBank/DDBJ whole genome shotgun (WGS) entry which is preliminary data.</text>
</comment>
<feature type="transmembrane region" description="Helical" evidence="9">
    <location>
        <begin position="327"/>
        <end position="354"/>
    </location>
</feature>
<proteinExistence type="inferred from homology"/>
<organism evidence="10 11">
    <name type="scientific">Antricoccus suffuscus</name>
    <dbReference type="NCBI Taxonomy" id="1629062"/>
    <lineage>
        <taxon>Bacteria</taxon>
        <taxon>Bacillati</taxon>
        <taxon>Actinomycetota</taxon>
        <taxon>Actinomycetes</taxon>
        <taxon>Geodermatophilales</taxon>
        <taxon>Antricoccaceae</taxon>
        <taxon>Antricoccus</taxon>
    </lineage>
</organism>
<evidence type="ECO:0000256" key="2">
    <source>
        <dbReference type="ARBA" id="ARBA00009773"/>
    </source>
</evidence>
<dbReference type="Pfam" id="PF01594">
    <property type="entry name" value="AI-2E_transport"/>
    <property type="match status" value="1"/>
</dbReference>
<dbReference type="PANTHER" id="PTHR21716">
    <property type="entry name" value="TRANSMEMBRANE PROTEIN"/>
    <property type="match status" value="1"/>
</dbReference>
<evidence type="ECO:0000313" key="10">
    <source>
        <dbReference type="EMBL" id="PRZ42563.1"/>
    </source>
</evidence>
<keyword evidence="3" id="KW-0813">Transport</keyword>
<protein>
    <submittedName>
        <fullName evidence="10">Putative PurR-regulated permease PerM</fullName>
    </submittedName>
</protein>
<keyword evidence="6 9" id="KW-1133">Transmembrane helix</keyword>
<feature type="transmembrane region" description="Helical" evidence="9">
    <location>
        <begin position="94"/>
        <end position="115"/>
    </location>
</feature>